<feature type="non-terminal residue" evidence="1">
    <location>
        <position position="1"/>
    </location>
</feature>
<protein>
    <submittedName>
        <fullName evidence="1">Uncharacterized protein</fullName>
    </submittedName>
</protein>
<dbReference type="Proteomes" id="UP000799118">
    <property type="component" value="Unassembled WGS sequence"/>
</dbReference>
<keyword evidence="2" id="KW-1185">Reference proteome</keyword>
<evidence type="ECO:0000313" key="2">
    <source>
        <dbReference type="Proteomes" id="UP000799118"/>
    </source>
</evidence>
<evidence type="ECO:0000313" key="1">
    <source>
        <dbReference type="EMBL" id="KAE9393284.1"/>
    </source>
</evidence>
<sequence>ISEIKNIRWVSKPAEQLQLDHLLEKLTSISFQVISIIPTTSEDNSSLRNDWCSSSSFSYIFKVPSSLVLPINP</sequence>
<dbReference type="OrthoDB" id="2953545at2759"/>
<accession>A0A6A4H7H3</accession>
<organism evidence="1 2">
    <name type="scientific">Gymnopus androsaceus JB14</name>
    <dbReference type="NCBI Taxonomy" id="1447944"/>
    <lineage>
        <taxon>Eukaryota</taxon>
        <taxon>Fungi</taxon>
        <taxon>Dikarya</taxon>
        <taxon>Basidiomycota</taxon>
        <taxon>Agaricomycotina</taxon>
        <taxon>Agaricomycetes</taxon>
        <taxon>Agaricomycetidae</taxon>
        <taxon>Agaricales</taxon>
        <taxon>Marasmiineae</taxon>
        <taxon>Omphalotaceae</taxon>
        <taxon>Gymnopus</taxon>
    </lineage>
</organism>
<proteinExistence type="predicted"/>
<name>A0A6A4H7H3_9AGAR</name>
<reference evidence="1" key="1">
    <citation type="journal article" date="2019" name="Environ. Microbiol.">
        <title>Fungal ecological strategies reflected in gene transcription - a case study of two litter decomposers.</title>
        <authorList>
            <person name="Barbi F."/>
            <person name="Kohler A."/>
            <person name="Barry K."/>
            <person name="Baskaran P."/>
            <person name="Daum C."/>
            <person name="Fauchery L."/>
            <person name="Ihrmark K."/>
            <person name="Kuo A."/>
            <person name="LaButti K."/>
            <person name="Lipzen A."/>
            <person name="Morin E."/>
            <person name="Grigoriev I.V."/>
            <person name="Henrissat B."/>
            <person name="Lindahl B."/>
            <person name="Martin F."/>
        </authorList>
    </citation>
    <scope>NUCLEOTIDE SEQUENCE</scope>
    <source>
        <strain evidence="1">JB14</strain>
    </source>
</reference>
<gene>
    <name evidence="1" type="ORF">BT96DRAFT_745636</name>
</gene>
<feature type="non-terminal residue" evidence="1">
    <location>
        <position position="73"/>
    </location>
</feature>
<dbReference type="AlphaFoldDB" id="A0A6A4H7H3"/>
<dbReference type="EMBL" id="ML769576">
    <property type="protein sequence ID" value="KAE9393284.1"/>
    <property type="molecule type" value="Genomic_DNA"/>
</dbReference>